<evidence type="ECO:0000313" key="3">
    <source>
        <dbReference type="EMBL" id="HET97874.1"/>
    </source>
</evidence>
<feature type="region of interest" description="Disordered" evidence="1">
    <location>
        <begin position="183"/>
        <end position="208"/>
    </location>
</feature>
<protein>
    <submittedName>
        <fullName evidence="3">Phosphatidylserine/phosphatidylglycerophosphate/ cardiolipin synthase family protein</fullName>
    </submittedName>
</protein>
<dbReference type="PROSITE" id="PS50035">
    <property type="entry name" value="PLD"/>
    <property type="match status" value="1"/>
</dbReference>
<dbReference type="PANTHER" id="PTHR21248:SF23">
    <property type="entry name" value="CARDIOLIPIN SYNTHASE B"/>
    <property type="match status" value="1"/>
</dbReference>
<sequence>MQTPFPVHRQRFPWRGGNHFQLLVDGENFFPAMLASIRGARHYVLLEMYLFESGAVADEFISALTAAATNRVGVYLLADDFGAQKLNQADRRLLLAAGVRLAFYNPLRCGKLRRNLWRDHRKLLVVDNQVAYTGGAGITDEFAPGHPLPWHDLMLAVRGPCVGDWHTAFAQLWNHTKGGKVSPLPLKPTVSPPRPDQKLGSGQAAGKGRVTLNNPIRMEIKRSLLKQLRAAEKRIWIASAYFIPSWKIRRRLYQAARRGCDVRLLLPGPHTDHPSVRHAGHRYYRKLLAAGVRIFEHQPRFLHAKLLLCDNWASIGSSNIDRWNFRWNLEANQESADRHLNDQLVALFERDFDQSQEIFSNQWQHRPWYCRLQERFWGRIELWLEQFSQGKP</sequence>
<dbReference type="CDD" id="cd09159">
    <property type="entry name" value="PLDc_ybhO_like_2"/>
    <property type="match status" value="1"/>
</dbReference>
<proteinExistence type="predicted"/>
<dbReference type="EMBL" id="DSDS01000096">
    <property type="protein sequence ID" value="HET97874.1"/>
    <property type="molecule type" value="Genomic_DNA"/>
</dbReference>
<accession>A0A7C2TKP1</accession>
<dbReference type="Proteomes" id="UP000885986">
    <property type="component" value="Unassembled WGS sequence"/>
</dbReference>
<dbReference type="Pfam" id="PF13091">
    <property type="entry name" value="PLDc_2"/>
    <property type="match status" value="2"/>
</dbReference>
<dbReference type="SUPFAM" id="SSF56024">
    <property type="entry name" value="Phospholipase D/nuclease"/>
    <property type="match status" value="2"/>
</dbReference>
<reference evidence="3" key="1">
    <citation type="journal article" date="2020" name="mSystems">
        <title>Genome- and Community-Level Interaction Insights into Carbon Utilization and Element Cycling Functions of Hydrothermarchaeota in Hydrothermal Sediment.</title>
        <authorList>
            <person name="Zhou Z."/>
            <person name="Liu Y."/>
            <person name="Xu W."/>
            <person name="Pan J."/>
            <person name="Luo Z.H."/>
            <person name="Li M."/>
        </authorList>
    </citation>
    <scope>NUCLEOTIDE SEQUENCE [LARGE SCALE GENOMIC DNA]</scope>
    <source>
        <strain evidence="3">SpSt-1224</strain>
    </source>
</reference>
<feature type="domain" description="PLD phosphodiesterase" evidence="2">
    <location>
        <begin position="115"/>
        <end position="142"/>
    </location>
</feature>
<evidence type="ECO:0000256" key="1">
    <source>
        <dbReference type="SAM" id="MobiDB-lite"/>
    </source>
</evidence>
<dbReference type="Gene3D" id="3.30.870.10">
    <property type="entry name" value="Endonuclease Chain A"/>
    <property type="match status" value="2"/>
</dbReference>
<comment type="caution">
    <text evidence="3">The sequence shown here is derived from an EMBL/GenBank/DDBJ whole genome shotgun (WGS) entry which is preliminary data.</text>
</comment>
<evidence type="ECO:0000259" key="2">
    <source>
        <dbReference type="PROSITE" id="PS50035"/>
    </source>
</evidence>
<dbReference type="GO" id="GO:0008808">
    <property type="term" value="F:cardiolipin synthase activity"/>
    <property type="evidence" value="ECO:0007669"/>
    <property type="project" value="TreeGrafter"/>
</dbReference>
<gene>
    <name evidence="3" type="ORF">ENN98_04140</name>
</gene>
<name>A0A7C2TKP1_9BACT</name>
<dbReference type="InterPro" id="IPR025202">
    <property type="entry name" value="PLD-like_dom"/>
</dbReference>
<dbReference type="CDD" id="cd09110">
    <property type="entry name" value="PLDc_CLS_1"/>
    <property type="match status" value="1"/>
</dbReference>
<dbReference type="GO" id="GO:0032049">
    <property type="term" value="P:cardiolipin biosynthetic process"/>
    <property type="evidence" value="ECO:0007669"/>
    <property type="project" value="UniProtKB-ARBA"/>
</dbReference>
<dbReference type="AlphaFoldDB" id="A0A7C2TKP1"/>
<dbReference type="InterPro" id="IPR001736">
    <property type="entry name" value="PLipase_D/transphosphatidylase"/>
</dbReference>
<dbReference type="PANTHER" id="PTHR21248">
    <property type="entry name" value="CARDIOLIPIN SYNTHASE"/>
    <property type="match status" value="1"/>
</dbReference>
<dbReference type="GO" id="GO:0016020">
    <property type="term" value="C:membrane"/>
    <property type="evidence" value="ECO:0007669"/>
    <property type="project" value="TreeGrafter"/>
</dbReference>
<dbReference type="SMART" id="SM00155">
    <property type="entry name" value="PLDc"/>
    <property type="match status" value="2"/>
</dbReference>
<organism evidence="3">
    <name type="scientific">Desulfurivibrio alkaliphilus</name>
    <dbReference type="NCBI Taxonomy" id="427923"/>
    <lineage>
        <taxon>Bacteria</taxon>
        <taxon>Pseudomonadati</taxon>
        <taxon>Thermodesulfobacteriota</taxon>
        <taxon>Desulfobulbia</taxon>
        <taxon>Desulfobulbales</taxon>
        <taxon>Desulfobulbaceae</taxon>
        <taxon>Desulfurivibrio</taxon>
    </lineage>
</organism>